<comment type="caution">
    <text evidence="1">The sequence shown here is derived from an EMBL/GenBank/DDBJ whole genome shotgun (WGS) entry which is preliminary data.</text>
</comment>
<evidence type="ECO:0000313" key="2">
    <source>
        <dbReference type="Proteomes" id="UP000240400"/>
    </source>
</evidence>
<organism evidence="1 2">
    <name type="scientific">Staphylococcus nepalensis</name>
    <dbReference type="NCBI Taxonomy" id="214473"/>
    <lineage>
        <taxon>Bacteria</taxon>
        <taxon>Bacillati</taxon>
        <taxon>Bacillota</taxon>
        <taxon>Bacilli</taxon>
        <taxon>Bacillales</taxon>
        <taxon>Staphylococcaceae</taxon>
        <taxon>Staphylococcus</taxon>
    </lineage>
</organism>
<dbReference type="EMBL" id="PZHR01000017">
    <property type="protein sequence ID" value="PTK59678.1"/>
    <property type="molecule type" value="Genomic_DNA"/>
</dbReference>
<name>A0A291JNF7_9STAP</name>
<proteinExistence type="predicted"/>
<sequence>MIENIGSGFGTAFVATVVATVTNRISMQSEQAIIGYHTGLLVSTIALMVRFIFASFLKWKYNTSN</sequence>
<gene>
    <name evidence="1" type="ORF">BUZ61_04875</name>
</gene>
<evidence type="ECO:0000313" key="1">
    <source>
        <dbReference type="EMBL" id="PTK59678.1"/>
    </source>
</evidence>
<reference evidence="1 2" key="1">
    <citation type="journal article" date="2016" name="Front. Microbiol.">
        <title>Comprehensive Phylogenetic Analysis of Bovine Non-aureus Staphylococci Species Based on Whole-Genome Sequencing.</title>
        <authorList>
            <person name="Naushad S."/>
            <person name="Barkema H.W."/>
            <person name="Luby C."/>
            <person name="Condas L.A."/>
            <person name="Nobrega D.B."/>
            <person name="Carson D.A."/>
            <person name="De Buck J."/>
        </authorList>
    </citation>
    <scope>NUCLEOTIDE SEQUENCE [LARGE SCALE GENOMIC DNA]</scope>
    <source>
        <strain evidence="1 2">SNUC 4337</strain>
    </source>
</reference>
<protein>
    <submittedName>
        <fullName evidence="1">Uncharacterized protein</fullName>
    </submittedName>
</protein>
<dbReference type="AlphaFoldDB" id="A0A291JNF7"/>
<accession>A0A291JNF7</accession>
<dbReference type="KEGG" id="snl:BJD96_11960"/>
<dbReference type="RefSeq" id="WP_096810848.1">
    <property type="nucleotide sequence ID" value="NZ_CP017459.1"/>
</dbReference>
<dbReference type="Proteomes" id="UP000240400">
    <property type="component" value="Unassembled WGS sequence"/>
</dbReference>
<dbReference type="GeneID" id="66777769"/>